<sequence length="65" mass="7168">MIRMAVWGSASPSRVLIAKQAVQALHAESRANRHRSMYAPIAPNKSTEQEGVMEMRPRSALVGVH</sequence>
<name>G3A284_9RALS</name>
<gene>
    <name evidence="2" type="ORF">RALSY_20115</name>
</gene>
<reference evidence="2" key="2">
    <citation type="submission" date="2011-04" db="EMBL/GenBank/DDBJ databases">
        <authorList>
            <person name="Genoscope - CEA"/>
        </authorList>
    </citation>
    <scope>NUCLEOTIDE SEQUENCE</scope>
    <source>
        <strain evidence="2">R24</strain>
    </source>
</reference>
<dbReference type="EMBL" id="FR854087">
    <property type="protein sequence ID" value="CCA85516.1"/>
    <property type="molecule type" value="Genomic_DNA"/>
</dbReference>
<evidence type="ECO:0000313" key="2">
    <source>
        <dbReference type="EMBL" id="CCA85516.1"/>
    </source>
</evidence>
<feature type="region of interest" description="Disordered" evidence="1">
    <location>
        <begin position="35"/>
        <end position="65"/>
    </location>
</feature>
<reference evidence="2" key="1">
    <citation type="journal article" date="2011" name="PLoS ONE">
        <title>Ralstonia syzygii, the Blood Disease Bacterium and some Asian R. solanacearum strains form a single genomic species despite divergent lifestyles.</title>
        <authorList>
            <person name="Remenant B."/>
            <person name="de Cambiaire J.C."/>
            <person name="Cellier G."/>
            <person name="Jacobs J.M."/>
            <person name="Mangenot S."/>
            <person name="Barbe V."/>
            <person name="Lajus A."/>
            <person name="Vallenet D."/>
            <person name="Medigue C."/>
            <person name="Fegan M."/>
            <person name="Allen C."/>
            <person name="Prior P."/>
        </authorList>
    </citation>
    <scope>NUCLEOTIDE SEQUENCE</scope>
    <source>
        <strain evidence="2">R24</strain>
    </source>
</reference>
<organism evidence="2">
    <name type="scientific">Ralstonia syzygii R24</name>
    <dbReference type="NCBI Taxonomy" id="907261"/>
    <lineage>
        <taxon>Bacteria</taxon>
        <taxon>Pseudomonadati</taxon>
        <taxon>Pseudomonadota</taxon>
        <taxon>Betaproteobacteria</taxon>
        <taxon>Burkholderiales</taxon>
        <taxon>Burkholderiaceae</taxon>
        <taxon>Ralstonia</taxon>
        <taxon>Ralstonia solanacearum species complex</taxon>
    </lineage>
</organism>
<dbReference type="AlphaFoldDB" id="G3A284"/>
<proteinExistence type="predicted"/>
<protein>
    <submittedName>
        <fullName evidence="2">Uncharacterized protein</fullName>
    </submittedName>
</protein>
<accession>G3A284</accession>
<evidence type="ECO:0000256" key="1">
    <source>
        <dbReference type="SAM" id="MobiDB-lite"/>
    </source>
</evidence>